<comment type="caution">
    <text evidence="4">The sequence shown here is derived from an EMBL/GenBank/DDBJ whole genome shotgun (WGS) entry which is preliminary data.</text>
</comment>
<dbReference type="OrthoDB" id="294295at2759"/>
<dbReference type="PANTHER" id="PTHR43477">
    <property type="entry name" value="DIHYDROANTICAPSIN 7-DEHYDROGENASE"/>
    <property type="match status" value="1"/>
</dbReference>
<evidence type="ECO:0000313" key="5">
    <source>
        <dbReference type="Proteomes" id="UP000308768"/>
    </source>
</evidence>
<dbReference type="InterPro" id="IPR036291">
    <property type="entry name" value="NAD(P)-bd_dom_sf"/>
</dbReference>
<evidence type="ECO:0000256" key="2">
    <source>
        <dbReference type="ARBA" id="ARBA00022857"/>
    </source>
</evidence>
<dbReference type="SUPFAM" id="SSF51735">
    <property type="entry name" value="NAD(P)-binding Rossmann-fold domains"/>
    <property type="match status" value="1"/>
</dbReference>
<evidence type="ECO:0000256" key="3">
    <source>
        <dbReference type="ARBA" id="ARBA00023002"/>
    </source>
</evidence>
<dbReference type="AlphaFoldDB" id="A0A4U0WLD0"/>
<sequence length="459" mass="47623">MSSTKTKYTSKLSDSLVLVLGGTSGIGFCVAEACLEHGAHVIVSGSRQEKLSKALDRLKAAYPGASSRISGYTCDLSQPDQLEANLSNLLSAATTDGKLDHIAFTAGDALRITPVSEATPEVIRQTGNVRFLGALMLAKLAPKYLSPGPASSITLTGGSNTHKPMPGWTTIAAYGAATEGMTRGLAVDLKPIRVNMVSPGAVHTELFADIAEDRLEDVLGMMRKATTTGEVGRPEDVAEAYLYCMRDRFVTGSLIESNGGRLLAQPPVCSSCTAHGTPCSYAKPPAPPAHSNLAFSTGYYSSLQSATPHVFTLGNSNSSSSDFQPAPFPAAPNYPSGDGFASAPWDLGATTTFFSQSWIRSSSRLHRDALVRQTPTGEAPDGLLRTDVPVLAPGTSQAALDAAVSADAVTNRDLAYSADGDTAAPGEAGGWNLADSAASCAVAIEASGIRNTFDQGNGT</sequence>
<dbReference type="EMBL" id="NAJN01001331">
    <property type="protein sequence ID" value="TKA63952.1"/>
    <property type="molecule type" value="Genomic_DNA"/>
</dbReference>
<dbReference type="Pfam" id="PF23441">
    <property type="entry name" value="SDR"/>
    <property type="match status" value="1"/>
</dbReference>
<dbReference type="InterPro" id="IPR057571">
    <property type="entry name" value="SDR_PhqE-like"/>
</dbReference>
<dbReference type="PANTHER" id="PTHR43477:SF1">
    <property type="entry name" value="DIHYDROANTICAPSIN 7-DEHYDROGENASE"/>
    <property type="match status" value="1"/>
</dbReference>
<keyword evidence="2" id="KW-0521">NADP</keyword>
<evidence type="ECO:0000313" key="4">
    <source>
        <dbReference type="EMBL" id="TKA63952.1"/>
    </source>
</evidence>
<dbReference type="STRING" id="331657.A0A4U0WLD0"/>
<dbReference type="InterPro" id="IPR051122">
    <property type="entry name" value="SDR_DHRS6-like"/>
</dbReference>
<accession>A0A4U0WLD0</accession>
<name>A0A4U0WLD0_9PEZI</name>
<dbReference type="PRINTS" id="PR00081">
    <property type="entry name" value="GDHRDH"/>
</dbReference>
<dbReference type="Gene3D" id="3.40.50.720">
    <property type="entry name" value="NAD(P)-binding Rossmann-like Domain"/>
    <property type="match status" value="1"/>
</dbReference>
<dbReference type="InterPro" id="IPR002347">
    <property type="entry name" value="SDR_fam"/>
</dbReference>
<protein>
    <submittedName>
        <fullName evidence="4">Uncharacterized protein</fullName>
    </submittedName>
</protein>
<dbReference type="GO" id="GO:0016491">
    <property type="term" value="F:oxidoreductase activity"/>
    <property type="evidence" value="ECO:0007669"/>
    <property type="project" value="UniProtKB-KW"/>
</dbReference>
<keyword evidence="3" id="KW-0560">Oxidoreductase</keyword>
<evidence type="ECO:0000256" key="1">
    <source>
        <dbReference type="ARBA" id="ARBA00006484"/>
    </source>
</evidence>
<proteinExistence type="inferred from homology"/>
<comment type="similarity">
    <text evidence="1">Belongs to the short-chain dehydrogenases/reductases (SDR) family.</text>
</comment>
<gene>
    <name evidence="4" type="ORF">B0A49_08233</name>
</gene>
<keyword evidence="5" id="KW-1185">Reference proteome</keyword>
<dbReference type="Proteomes" id="UP000308768">
    <property type="component" value="Unassembled WGS sequence"/>
</dbReference>
<reference evidence="4 5" key="1">
    <citation type="submission" date="2017-03" db="EMBL/GenBank/DDBJ databases">
        <title>Genomes of endolithic fungi from Antarctica.</title>
        <authorList>
            <person name="Coleine C."/>
            <person name="Masonjones S."/>
            <person name="Stajich J.E."/>
        </authorList>
    </citation>
    <scope>NUCLEOTIDE SEQUENCE [LARGE SCALE GENOMIC DNA]</scope>
    <source>
        <strain evidence="4 5">CCFEE 5187</strain>
    </source>
</reference>
<dbReference type="CDD" id="cd05233">
    <property type="entry name" value="SDR_c"/>
    <property type="match status" value="1"/>
</dbReference>
<organism evidence="4 5">
    <name type="scientific">Cryomyces minteri</name>
    <dbReference type="NCBI Taxonomy" id="331657"/>
    <lineage>
        <taxon>Eukaryota</taxon>
        <taxon>Fungi</taxon>
        <taxon>Dikarya</taxon>
        <taxon>Ascomycota</taxon>
        <taxon>Pezizomycotina</taxon>
        <taxon>Dothideomycetes</taxon>
        <taxon>Dothideomycetes incertae sedis</taxon>
        <taxon>Cryomyces</taxon>
    </lineage>
</organism>